<sequence length="179" mass="19613">MRKRWVWLVGATMLGSAGCSGAPAVGARSPAASELKLERVLPLDQHELAEAVNVAGAFAGAYETWRYDESSTAYLGRLKRYCTADLLSLLAKSASTQGLLVARVMVHEVAVGHANVRALQSVGRRALMVTVRVDQVVTTSTRRTYVHDYAVWLLRSDVWRVSDIEPVDDAEADDLWIAD</sequence>
<keyword evidence="3" id="KW-1185">Reference proteome</keyword>
<feature type="chain" id="PRO_5038385702" description="Nuclear transport factor 2 family protein" evidence="1">
    <location>
        <begin position="22"/>
        <end position="179"/>
    </location>
</feature>
<evidence type="ECO:0008006" key="4">
    <source>
        <dbReference type="Google" id="ProtNLM"/>
    </source>
</evidence>
<reference evidence="2 3" key="1">
    <citation type="submission" date="2019-12" db="EMBL/GenBank/DDBJ databases">
        <title>Nocardia macrotermitis sp. nov. and Nocardia aurantia sp. nov., isolated from the gut of the fungus growing-termite Macrotermes natalensis.</title>
        <authorList>
            <person name="Christine B."/>
            <person name="Rene B."/>
        </authorList>
    </citation>
    <scope>NUCLEOTIDE SEQUENCE [LARGE SCALE GENOMIC DNA]</scope>
    <source>
        <strain evidence="2 3">DSM 102126</strain>
    </source>
</reference>
<accession>A0A6I4W4L8</accession>
<comment type="caution">
    <text evidence="2">The sequence shown here is derived from an EMBL/GenBank/DDBJ whole genome shotgun (WGS) entry which is preliminary data.</text>
</comment>
<dbReference type="PROSITE" id="PS51257">
    <property type="entry name" value="PROKAR_LIPOPROTEIN"/>
    <property type="match status" value="1"/>
</dbReference>
<feature type="signal peptide" evidence="1">
    <location>
        <begin position="1"/>
        <end position="21"/>
    </location>
</feature>
<name>A0A6I4W4L8_9ACTN</name>
<organism evidence="2 3">
    <name type="scientific">Actinomadura rayongensis</name>
    <dbReference type="NCBI Taxonomy" id="1429076"/>
    <lineage>
        <taxon>Bacteria</taxon>
        <taxon>Bacillati</taxon>
        <taxon>Actinomycetota</taxon>
        <taxon>Actinomycetes</taxon>
        <taxon>Streptosporangiales</taxon>
        <taxon>Thermomonosporaceae</taxon>
        <taxon>Actinomadura</taxon>
    </lineage>
</organism>
<dbReference type="RefSeq" id="WP_161103701.1">
    <property type="nucleotide sequence ID" value="NZ_JBHLYI010000006.1"/>
</dbReference>
<evidence type="ECO:0000313" key="2">
    <source>
        <dbReference type="EMBL" id="MXQ65629.1"/>
    </source>
</evidence>
<dbReference type="AlphaFoldDB" id="A0A6I4W4L8"/>
<dbReference type="Proteomes" id="UP000431901">
    <property type="component" value="Unassembled WGS sequence"/>
</dbReference>
<gene>
    <name evidence="2" type="ORF">GQ466_16490</name>
</gene>
<dbReference type="EMBL" id="WUTW01000002">
    <property type="protein sequence ID" value="MXQ65629.1"/>
    <property type="molecule type" value="Genomic_DNA"/>
</dbReference>
<dbReference type="OrthoDB" id="3475788at2"/>
<evidence type="ECO:0000313" key="3">
    <source>
        <dbReference type="Proteomes" id="UP000431901"/>
    </source>
</evidence>
<keyword evidence="1" id="KW-0732">Signal</keyword>
<protein>
    <recommendedName>
        <fullName evidence="4">Nuclear transport factor 2 family protein</fullName>
    </recommendedName>
</protein>
<evidence type="ECO:0000256" key="1">
    <source>
        <dbReference type="SAM" id="SignalP"/>
    </source>
</evidence>
<proteinExistence type="predicted"/>